<sequence length="106" mass="11634">MPFVVDASIAAAGLLPDEENVEAEAALSLLEIDDAVVPDLAWHDMRNILLVAERKRRIGSEDILACLVRLESLPCEQCSTMITKQSLGSRESINCQAMMQPILLLL</sequence>
<evidence type="ECO:0008006" key="5">
    <source>
        <dbReference type="Google" id="ProtNLM"/>
    </source>
</evidence>
<evidence type="ECO:0000313" key="4">
    <source>
        <dbReference type="Proteomes" id="UP000198939"/>
    </source>
</evidence>
<name>A0A1H8GJA0_9HYPH</name>
<protein>
    <recommendedName>
        <fullName evidence="5">PIN domain-containing protein</fullName>
    </recommendedName>
</protein>
<reference evidence="1" key="3">
    <citation type="submission" date="2016-10" db="EMBL/GenBank/DDBJ databases">
        <authorList>
            <person name="de Groot N.N."/>
        </authorList>
    </citation>
    <scope>NUCLEOTIDE SEQUENCE [LARGE SCALE GENOMIC DNA]</scope>
    <source>
        <strain evidence="1">CCBAU85039</strain>
    </source>
</reference>
<reference evidence="3" key="1">
    <citation type="submission" date="2016-10" db="EMBL/GenBank/DDBJ databases">
        <authorList>
            <person name="Wibberg D."/>
        </authorList>
    </citation>
    <scope>NUCLEOTIDE SEQUENCE [LARGE SCALE GENOMIC DNA]</scope>
</reference>
<dbReference type="RefSeq" id="WP_244541266.1">
    <property type="nucleotide sequence ID" value="NZ_FNXB01000006.1"/>
</dbReference>
<dbReference type="AlphaFoldDB" id="A0A1H8GJA0"/>
<gene>
    <name evidence="1" type="ORF">RTCCBAU85039_1435</name>
    <name evidence="2" type="ORF">SAMN05216228_1004245</name>
</gene>
<dbReference type="InterPro" id="IPR044153">
    <property type="entry name" value="PIN_Pae0151-like"/>
</dbReference>
<dbReference type="Proteomes" id="UP000183063">
    <property type="component" value="Unassembled WGS sequence"/>
</dbReference>
<reference evidence="2 4" key="2">
    <citation type="submission" date="2016-10" db="EMBL/GenBank/DDBJ databases">
        <authorList>
            <person name="Varghese N."/>
            <person name="Submissions S."/>
        </authorList>
    </citation>
    <scope>NUCLEOTIDE SEQUENCE [LARGE SCALE GENOMIC DNA]</scope>
    <source>
        <strain evidence="2 4">CGMCC 1.7071</strain>
    </source>
</reference>
<proteinExistence type="predicted"/>
<dbReference type="Gene3D" id="3.40.50.1010">
    <property type="entry name" value="5'-nuclease"/>
    <property type="match status" value="1"/>
</dbReference>
<dbReference type="EMBL" id="FNXB01000006">
    <property type="protein sequence ID" value="SEH61829.1"/>
    <property type="molecule type" value="Genomic_DNA"/>
</dbReference>
<evidence type="ECO:0000313" key="1">
    <source>
        <dbReference type="EMBL" id="SEH61829.1"/>
    </source>
</evidence>
<evidence type="ECO:0000313" key="2">
    <source>
        <dbReference type="EMBL" id="SEN43388.1"/>
    </source>
</evidence>
<dbReference type="EMBL" id="FOCV01000004">
    <property type="protein sequence ID" value="SEN43388.1"/>
    <property type="molecule type" value="Genomic_DNA"/>
</dbReference>
<evidence type="ECO:0000313" key="3">
    <source>
        <dbReference type="Proteomes" id="UP000183063"/>
    </source>
</evidence>
<accession>A0A1H8GJA0</accession>
<dbReference type="Proteomes" id="UP000198939">
    <property type="component" value="Unassembled WGS sequence"/>
</dbReference>
<keyword evidence="4" id="KW-1185">Reference proteome</keyword>
<organism evidence="1 3">
    <name type="scientific">Rhizobium tibeticum</name>
    <dbReference type="NCBI Taxonomy" id="501024"/>
    <lineage>
        <taxon>Bacteria</taxon>
        <taxon>Pseudomonadati</taxon>
        <taxon>Pseudomonadota</taxon>
        <taxon>Alphaproteobacteria</taxon>
        <taxon>Hyphomicrobiales</taxon>
        <taxon>Rhizobiaceae</taxon>
        <taxon>Rhizobium/Agrobacterium group</taxon>
        <taxon>Rhizobium</taxon>
    </lineage>
</organism>
<dbReference type="CDD" id="cd09873">
    <property type="entry name" value="PIN_Pae0151-like"/>
    <property type="match status" value="1"/>
</dbReference>